<evidence type="ECO:0000313" key="3">
    <source>
        <dbReference type="Proteomes" id="UP000789508"/>
    </source>
</evidence>
<reference evidence="2" key="1">
    <citation type="submission" date="2021-06" db="EMBL/GenBank/DDBJ databases">
        <authorList>
            <person name="Kallberg Y."/>
            <person name="Tangrot J."/>
            <person name="Rosling A."/>
        </authorList>
    </citation>
    <scope>NUCLEOTIDE SEQUENCE</scope>
    <source>
        <strain evidence="2">FL130A</strain>
    </source>
</reference>
<dbReference type="Proteomes" id="UP000789508">
    <property type="component" value="Unassembled WGS sequence"/>
</dbReference>
<keyword evidence="3" id="KW-1185">Reference proteome</keyword>
<protein>
    <submittedName>
        <fullName evidence="2">9663_t:CDS:1</fullName>
    </submittedName>
</protein>
<dbReference type="OrthoDB" id="2316821at2759"/>
<proteinExistence type="predicted"/>
<dbReference type="SUPFAM" id="SSF54695">
    <property type="entry name" value="POZ domain"/>
    <property type="match status" value="1"/>
</dbReference>
<accession>A0A9N8V8I0</accession>
<dbReference type="PROSITE" id="PS50097">
    <property type="entry name" value="BTB"/>
    <property type="match status" value="1"/>
</dbReference>
<comment type="caution">
    <text evidence="2">The sequence shown here is derived from an EMBL/GenBank/DDBJ whole genome shotgun (WGS) entry which is preliminary data.</text>
</comment>
<sequence>MDLTTVIKEKFNDLTTSDLTLRVDNELYYVHRYILQWTSGYFRDKLATPKRGPSISKLYSEKRFTQKLERLCDYGSQELFAITYLAYTFQVKELKDSCDLFNTKSFIGLDHIQLAIGCDEKRDLAIEDISDLHYILVGVLAIRKKESLQKLSERNSHTNRATETTSKIVMKLSQKPIEMQN</sequence>
<dbReference type="EMBL" id="CAJVPS010000037">
    <property type="protein sequence ID" value="CAG8444006.1"/>
    <property type="molecule type" value="Genomic_DNA"/>
</dbReference>
<dbReference type="AlphaFoldDB" id="A0A9N8V8I0"/>
<dbReference type="Gene3D" id="3.30.710.10">
    <property type="entry name" value="Potassium Channel Kv1.1, Chain A"/>
    <property type="match status" value="1"/>
</dbReference>
<name>A0A9N8V8I0_9GLOM</name>
<dbReference type="Pfam" id="PF00651">
    <property type="entry name" value="BTB"/>
    <property type="match status" value="1"/>
</dbReference>
<dbReference type="InterPro" id="IPR011333">
    <property type="entry name" value="SKP1/BTB/POZ_sf"/>
</dbReference>
<dbReference type="InterPro" id="IPR000210">
    <property type="entry name" value="BTB/POZ_dom"/>
</dbReference>
<evidence type="ECO:0000313" key="2">
    <source>
        <dbReference type="EMBL" id="CAG8444006.1"/>
    </source>
</evidence>
<organism evidence="2 3">
    <name type="scientific">Ambispora leptoticha</name>
    <dbReference type="NCBI Taxonomy" id="144679"/>
    <lineage>
        <taxon>Eukaryota</taxon>
        <taxon>Fungi</taxon>
        <taxon>Fungi incertae sedis</taxon>
        <taxon>Mucoromycota</taxon>
        <taxon>Glomeromycotina</taxon>
        <taxon>Glomeromycetes</taxon>
        <taxon>Archaeosporales</taxon>
        <taxon>Ambisporaceae</taxon>
        <taxon>Ambispora</taxon>
    </lineage>
</organism>
<gene>
    <name evidence="2" type="ORF">ALEPTO_LOCUS539</name>
</gene>
<evidence type="ECO:0000259" key="1">
    <source>
        <dbReference type="PROSITE" id="PS50097"/>
    </source>
</evidence>
<feature type="domain" description="BTB" evidence="1">
    <location>
        <begin position="17"/>
        <end position="46"/>
    </location>
</feature>